<comment type="similarity">
    <text evidence="1">Belongs to the helicase family. RecQ subfamily.</text>
</comment>
<dbReference type="GO" id="GO:0043138">
    <property type="term" value="F:3'-5' DNA helicase activity"/>
    <property type="evidence" value="ECO:0007669"/>
    <property type="project" value="UniProtKB-EC"/>
</dbReference>
<dbReference type="Proteomes" id="UP000285961">
    <property type="component" value="Unassembled WGS sequence"/>
</dbReference>
<feature type="domain" description="Helicase ATP-binding" evidence="10">
    <location>
        <begin position="80"/>
        <end position="251"/>
    </location>
</feature>
<dbReference type="GO" id="GO:0006281">
    <property type="term" value="P:DNA repair"/>
    <property type="evidence" value="ECO:0007669"/>
    <property type="project" value="TreeGrafter"/>
</dbReference>
<sequence>MGSRHPIKSKARSCAGITREGQTYNTSFSGSMMTSLGSFPDGEHAGDSLSRAPESIRAARELVRDLFGFADFLPFQEEVIGAIMKGEDILVVLPTGSGKSLCFQIPALLHGGLTIVISPLIALMKDQIDSLRAHNLPVEYLNSSLSAADTARVLDSIRIGSLKMIYIAPERLRDGLFLNALLSSRKHSLLWVVDEAHCITEWGHDFRTDYLYIPDALDLIAPGSQLVMFTATATPIVREDILAQMRRPSARTICGNFDRPNLYLGCRQTPSKTDKLQALGALLRKPGSGIIYTATRRQCEDVNRFLQESGKRSDYYHAGRSSAERAEVQERFLSGELDVITATNAFGMGLDKPDIRFIVHYAHPASVDAYYQEIGRGGRDGQRCDCILLYSRFDRKVQERFIIDSTPSLETVEECFTGIAASTSRSGKVFVNRQFHDARNVELFELQKAGVLKRSTLMCGSASIYLSREYEQALDVCTSQEKKILAALDVHLGLSRKGYVDCVDANDLRQASFPALSEFELEQSLLAMSSRGIIAYRPGERGICYEVLDDSLSDQLGEKIEESVSLRRAFKMSRLEMMANYGTLKSCLREYLIGSLGDTSCVTSCSFCDNCI</sequence>
<dbReference type="GO" id="GO:0030894">
    <property type="term" value="C:replisome"/>
    <property type="evidence" value="ECO:0007669"/>
    <property type="project" value="TreeGrafter"/>
</dbReference>
<dbReference type="GO" id="GO:0005737">
    <property type="term" value="C:cytoplasm"/>
    <property type="evidence" value="ECO:0007669"/>
    <property type="project" value="TreeGrafter"/>
</dbReference>
<keyword evidence="3" id="KW-0378">Hydrolase</keyword>
<dbReference type="CDD" id="cd17920">
    <property type="entry name" value="DEXHc_RecQ"/>
    <property type="match status" value="1"/>
</dbReference>
<keyword evidence="2" id="KW-0547">Nucleotide-binding</keyword>
<protein>
    <recommendedName>
        <fullName evidence="9">DNA 3'-5' helicase</fullName>
        <ecNumber evidence="9">5.6.2.4</ecNumber>
    </recommendedName>
</protein>
<gene>
    <name evidence="12" type="ORF">C4532_07975</name>
</gene>
<dbReference type="InterPro" id="IPR011545">
    <property type="entry name" value="DEAD/DEAH_box_helicase_dom"/>
</dbReference>
<evidence type="ECO:0000256" key="2">
    <source>
        <dbReference type="ARBA" id="ARBA00022741"/>
    </source>
</evidence>
<keyword evidence="4 12" id="KW-0347">Helicase</keyword>
<dbReference type="Pfam" id="PF00271">
    <property type="entry name" value="Helicase_C"/>
    <property type="match status" value="1"/>
</dbReference>
<dbReference type="PROSITE" id="PS51192">
    <property type="entry name" value="HELICASE_ATP_BIND_1"/>
    <property type="match status" value="1"/>
</dbReference>
<dbReference type="PROSITE" id="PS51194">
    <property type="entry name" value="HELICASE_CTER"/>
    <property type="match status" value="1"/>
</dbReference>
<evidence type="ECO:0000256" key="8">
    <source>
        <dbReference type="ARBA" id="ARBA00034617"/>
    </source>
</evidence>
<evidence type="ECO:0000256" key="5">
    <source>
        <dbReference type="ARBA" id="ARBA00022840"/>
    </source>
</evidence>
<evidence type="ECO:0000259" key="11">
    <source>
        <dbReference type="PROSITE" id="PS51194"/>
    </source>
</evidence>
<reference evidence="12 13" key="1">
    <citation type="journal article" date="2017" name="ISME J.">
        <title>Energy and carbon metabolisms in a deep terrestrial subsurface fluid microbial community.</title>
        <authorList>
            <person name="Momper L."/>
            <person name="Jungbluth S.P."/>
            <person name="Lee M.D."/>
            <person name="Amend J.P."/>
        </authorList>
    </citation>
    <scope>NUCLEOTIDE SEQUENCE [LARGE SCALE GENOMIC DNA]</scope>
    <source>
        <strain evidence="12">SURF_17</strain>
    </source>
</reference>
<dbReference type="SUPFAM" id="SSF52540">
    <property type="entry name" value="P-loop containing nucleoside triphosphate hydrolases"/>
    <property type="match status" value="1"/>
</dbReference>
<feature type="domain" description="Helicase C-terminal" evidence="11">
    <location>
        <begin position="275"/>
        <end position="420"/>
    </location>
</feature>
<proteinExistence type="inferred from homology"/>
<evidence type="ECO:0000256" key="3">
    <source>
        <dbReference type="ARBA" id="ARBA00022801"/>
    </source>
</evidence>
<dbReference type="GO" id="GO:0005524">
    <property type="term" value="F:ATP binding"/>
    <property type="evidence" value="ECO:0007669"/>
    <property type="project" value="UniProtKB-KW"/>
</dbReference>
<name>A0A419F0K2_9BACT</name>
<evidence type="ECO:0000313" key="12">
    <source>
        <dbReference type="EMBL" id="RJP71242.1"/>
    </source>
</evidence>
<evidence type="ECO:0000313" key="13">
    <source>
        <dbReference type="Proteomes" id="UP000285961"/>
    </source>
</evidence>
<comment type="caution">
    <text evidence="12">The sequence shown here is derived from an EMBL/GenBank/DDBJ whole genome shotgun (WGS) entry which is preliminary data.</text>
</comment>
<dbReference type="EMBL" id="QZKI01000061">
    <property type="protein sequence ID" value="RJP71242.1"/>
    <property type="molecule type" value="Genomic_DNA"/>
</dbReference>
<evidence type="ECO:0000256" key="4">
    <source>
        <dbReference type="ARBA" id="ARBA00022806"/>
    </source>
</evidence>
<evidence type="ECO:0000256" key="6">
    <source>
        <dbReference type="ARBA" id="ARBA00023125"/>
    </source>
</evidence>
<dbReference type="NCBIfam" id="TIGR00614">
    <property type="entry name" value="recQ_fam"/>
    <property type="match status" value="1"/>
</dbReference>
<dbReference type="GO" id="GO:0016787">
    <property type="term" value="F:hydrolase activity"/>
    <property type="evidence" value="ECO:0007669"/>
    <property type="project" value="UniProtKB-KW"/>
</dbReference>
<dbReference type="InterPro" id="IPR027417">
    <property type="entry name" value="P-loop_NTPase"/>
</dbReference>
<dbReference type="SMART" id="SM00487">
    <property type="entry name" value="DEXDc"/>
    <property type="match status" value="1"/>
</dbReference>
<dbReference type="GO" id="GO:0009378">
    <property type="term" value="F:four-way junction helicase activity"/>
    <property type="evidence" value="ECO:0007669"/>
    <property type="project" value="TreeGrafter"/>
</dbReference>
<organism evidence="12 13">
    <name type="scientific">Candidatus Abyssobacteria bacterium SURF_17</name>
    <dbReference type="NCBI Taxonomy" id="2093361"/>
    <lineage>
        <taxon>Bacteria</taxon>
        <taxon>Pseudomonadati</taxon>
        <taxon>Candidatus Hydrogenedentota</taxon>
        <taxon>Candidatus Abyssobacteria</taxon>
    </lineage>
</organism>
<dbReference type="Pfam" id="PF00270">
    <property type="entry name" value="DEAD"/>
    <property type="match status" value="1"/>
</dbReference>
<keyword evidence="6" id="KW-0238">DNA-binding</keyword>
<dbReference type="AlphaFoldDB" id="A0A419F0K2"/>
<keyword evidence="7" id="KW-0413">Isomerase</keyword>
<evidence type="ECO:0000256" key="9">
    <source>
        <dbReference type="ARBA" id="ARBA00034808"/>
    </source>
</evidence>
<dbReference type="GO" id="GO:0006310">
    <property type="term" value="P:DNA recombination"/>
    <property type="evidence" value="ECO:0007669"/>
    <property type="project" value="InterPro"/>
</dbReference>
<accession>A0A419F0K2</accession>
<keyword evidence="5" id="KW-0067">ATP-binding</keyword>
<evidence type="ECO:0000256" key="7">
    <source>
        <dbReference type="ARBA" id="ARBA00023235"/>
    </source>
</evidence>
<dbReference type="InterPro" id="IPR001650">
    <property type="entry name" value="Helicase_C-like"/>
</dbReference>
<dbReference type="EC" id="5.6.2.4" evidence="9"/>
<dbReference type="PANTHER" id="PTHR13710:SF105">
    <property type="entry name" value="ATP-DEPENDENT DNA HELICASE Q1"/>
    <property type="match status" value="1"/>
</dbReference>
<dbReference type="Gene3D" id="3.40.50.300">
    <property type="entry name" value="P-loop containing nucleotide triphosphate hydrolases"/>
    <property type="match status" value="2"/>
</dbReference>
<evidence type="ECO:0000259" key="10">
    <source>
        <dbReference type="PROSITE" id="PS51192"/>
    </source>
</evidence>
<evidence type="ECO:0000256" key="1">
    <source>
        <dbReference type="ARBA" id="ARBA00005446"/>
    </source>
</evidence>
<dbReference type="InterPro" id="IPR004589">
    <property type="entry name" value="DNA_helicase_ATP-dep_RecQ"/>
</dbReference>
<dbReference type="GO" id="GO:0003677">
    <property type="term" value="F:DNA binding"/>
    <property type="evidence" value="ECO:0007669"/>
    <property type="project" value="UniProtKB-KW"/>
</dbReference>
<dbReference type="PANTHER" id="PTHR13710">
    <property type="entry name" value="DNA HELICASE RECQ FAMILY MEMBER"/>
    <property type="match status" value="1"/>
</dbReference>
<dbReference type="InterPro" id="IPR014001">
    <property type="entry name" value="Helicase_ATP-bd"/>
</dbReference>
<dbReference type="GO" id="GO:0043590">
    <property type="term" value="C:bacterial nucleoid"/>
    <property type="evidence" value="ECO:0007669"/>
    <property type="project" value="TreeGrafter"/>
</dbReference>
<dbReference type="SMART" id="SM00490">
    <property type="entry name" value="HELICc"/>
    <property type="match status" value="1"/>
</dbReference>
<comment type="catalytic activity">
    <reaction evidence="8">
        <text>Couples ATP hydrolysis with the unwinding of duplex DNA by translocating in the 3'-5' direction.</text>
        <dbReference type="EC" id="5.6.2.4"/>
    </reaction>
</comment>